<dbReference type="PROSITE" id="PS51257">
    <property type="entry name" value="PROKAR_LIPOPROTEIN"/>
    <property type="match status" value="1"/>
</dbReference>
<evidence type="ECO:0000313" key="3">
    <source>
        <dbReference type="Proteomes" id="UP000292423"/>
    </source>
</evidence>
<comment type="caution">
    <text evidence="2">The sequence shown here is derived from an EMBL/GenBank/DDBJ whole genome shotgun (WGS) entry which is preliminary data.</text>
</comment>
<evidence type="ECO:0000313" key="2">
    <source>
        <dbReference type="EMBL" id="RZU47525.1"/>
    </source>
</evidence>
<organism evidence="2 3">
    <name type="scientific">Fluviicoccus keumensis</name>
    <dbReference type="NCBI Taxonomy" id="1435465"/>
    <lineage>
        <taxon>Bacteria</taxon>
        <taxon>Pseudomonadati</taxon>
        <taxon>Pseudomonadota</taxon>
        <taxon>Gammaproteobacteria</taxon>
        <taxon>Moraxellales</taxon>
        <taxon>Moraxellaceae</taxon>
        <taxon>Fluviicoccus</taxon>
    </lineage>
</organism>
<accession>A0A4Q7ZC38</accession>
<feature type="chain" id="PRO_5020515049" description="Lipoprotein" evidence="1">
    <location>
        <begin position="20"/>
        <end position="606"/>
    </location>
</feature>
<keyword evidence="1" id="KW-0732">Signal</keyword>
<feature type="signal peptide" evidence="1">
    <location>
        <begin position="1"/>
        <end position="19"/>
    </location>
</feature>
<evidence type="ECO:0000256" key="1">
    <source>
        <dbReference type="SAM" id="SignalP"/>
    </source>
</evidence>
<dbReference type="SUPFAM" id="SSF117074">
    <property type="entry name" value="Hypothetical protein PA1324"/>
    <property type="match status" value="1"/>
</dbReference>
<sequence>MPRHLPLGLTLLSSLLLTACGGGGGGGGNSDSGTISLSGIAADGYLNGAFVCLDRNDNLRCDTGEPRTMTDSQGAYTLSGLSNADTSSHRVLVEVHTGVIDSDSPGTTVDMAYVLTAPVGKHAFISPFSTLLAGTMRQHPEMTVAQAQDMLGNLLNIPSASLLGNYLNGELTDAGKQRMHRIGRGLAREMAFFTKYVRSMPDYTADMEADILPALGVRLSGSDFLREALDADFSAASVSEKYLDTTTRMNAMETARLLVKFAHQPVAAAVSGQDFMASAAPRYVINDVFPTDCHSYPAGGLIPSPCPTDYPANSVFIRSVTSAINAGTVNQTVTNALWSLADGSALNVALPRYNTLRLTNGDWQFPSATPPSFSVSQLDGDLARTSSLKGLNIRAYLRSTSLINGYTVADAMLQAIPADATFPDGAEASRYLSINHERDYFLSDIDPFNDTFETYAPSKLQSDGGGNFTSLNELLDYFNPAVGNRFTTIRFKTKVIDGQSVLNSVINCQFTTGGDVLAAQVYLNADGSLNHVQPLPSGTWRRFTDSGKEFLQATLPAGILSSDIPLTWTVYNNEVVYVSAFPAGLSYENLYFNEAGITAIRTALQN</sequence>
<keyword evidence="3" id="KW-1185">Reference proteome</keyword>
<proteinExistence type="predicted"/>
<name>A0A4Q7ZC38_9GAMM</name>
<dbReference type="AlphaFoldDB" id="A0A4Q7ZC38"/>
<evidence type="ECO:0008006" key="4">
    <source>
        <dbReference type="Google" id="ProtNLM"/>
    </source>
</evidence>
<dbReference type="EMBL" id="SHKX01000010">
    <property type="protein sequence ID" value="RZU47525.1"/>
    <property type="molecule type" value="Genomic_DNA"/>
</dbReference>
<gene>
    <name evidence="2" type="ORF">EV700_0488</name>
</gene>
<protein>
    <recommendedName>
        <fullName evidence="4">Lipoprotein</fullName>
    </recommendedName>
</protein>
<dbReference type="Proteomes" id="UP000292423">
    <property type="component" value="Unassembled WGS sequence"/>
</dbReference>
<reference evidence="2 3" key="1">
    <citation type="submission" date="2019-02" db="EMBL/GenBank/DDBJ databases">
        <title>Genomic Encyclopedia of Type Strains, Phase IV (KMG-IV): sequencing the most valuable type-strain genomes for metagenomic binning, comparative biology and taxonomic classification.</title>
        <authorList>
            <person name="Goeker M."/>
        </authorList>
    </citation>
    <scope>NUCLEOTIDE SEQUENCE [LARGE SCALE GENOMIC DNA]</scope>
    <source>
        <strain evidence="2 3">DSM 105135</strain>
    </source>
</reference>